<reference evidence="3 4" key="1">
    <citation type="journal article" date="2019" name="Nat. Ecol. Evol.">
        <title>Megaphylogeny resolves global patterns of mushroom evolution.</title>
        <authorList>
            <person name="Varga T."/>
            <person name="Krizsan K."/>
            <person name="Foldi C."/>
            <person name="Dima B."/>
            <person name="Sanchez-Garcia M."/>
            <person name="Sanchez-Ramirez S."/>
            <person name="Szollosi G.J."/>
            <person name="Szarkandi J.G."/>
            <person name="Papp V."/>
            <person name="Albert L."/>
            <person name="Andreopoulos W."/>
            <person name="Angelini C."/>
            <person name="Antonin V."/>
            <person name="Barry K.W."/>
            <person name="Bougher N.L."/>
            <person name="Buchanan P."/>
            <person name="Buyck B."/>
            <person name="Bense V."/>
            <person name="Catcheside P."/>
            <person name="Chovatia M."/>
            <person name="Cooper J."/>
            <person name="Damon W."/>
            <person name="Desjardin D."/>
            <person name="Finy P."/>
            <person name="Geml J."/>
            <person name="Haridas S."/>
            <person name="Hughes K."/>
            <person name="Justo A."/>
            <person name="Karasinski D."/>
            <person name="Kautmanova I."/>
            <person name="Kiss B."/>
            <person name="Kocsube S."/>
            <person name="Kotiranta H."/>
            <person name="LaButti K.M."/>
            <person name="Lechner B.E."/>
            <person name="Liimatainen K."/>
            <person name="Lipzen A."/>
            <person name="Lukacs Z."/>
            <person name="Mihaltcheva S."/>
            <person name="Morgado L.N."/>
            <person name="Niskanen T."/>
            <person name="Noordeloos M.E."/>
            <person name="Ohm R.A."/>
            <person name="Ortiz-Santana B."/>
            <person name="Ovrebo C."/>
            <person name="Racz N."/>
            <person name="Riley R."/>
            <person name="Savchenko A."/>
            <person name="Shiryaev A."/>
            <person name="Soop K."/>
            <person name="Spirin V."/>
            <person name="Szebenyi C."/>
            <person name="Tomsovsky M."/>
            <person name="Tulloss R.E."/>
            <person name="Uehling J."/>
            <person name="Grigoriev I.V."/>
            <person name="Vagvolgyi C."/>
            <person name="Papp T."/>
            <person name="Martin F.M."/>
            <person name="Miettinen O."/>
            <person name="Hibbett D.S."/>
            <person name="Nagy L.G."/>
        </authorList>
    </citation>
    <scope>NUCLEOTIDE SEQUENCE [LARGE SCALE GENOMIC DNA]</scope>
    <source>
        <strain evidence="3 4">FP101781</strain>
    </source>
</reference>
<proteinExistence type="predicted"/>
<dbReference type="PANTHER" id="PTHR38248">
    <property type="entry name" value="FUNK1 6"/>
    <property type="match status" value="1"/>
</dbReference>
<dbReference type="Gene3D" id="1.10.510.10">
    <property type="entry name" value="Transferase(Phosphotransferase) domain 1"/>
    <property type="match status" value="1"/>
</dbReference>
<evidence type="ECO:0000313" key="3">
    <source>
        <dbReference type="EMBL" id="TEB24216.1"/>
    </source>
</evidence>
<feature type="domain" description="Fungal-type protein kinase" evidence="2">
    <location>
        <begin position="213"/>
        <end position="632"/>
    </location>
</feature>
<dbReference type="InterPro" id="IPR011009">
    <property type="entry name" value="Kinase-like_dom_sf"/>
</dbReference>
<dbReference type="InterPro" id="IPR040976">
    <property type="entry name" value="Pkinase_fungal"/>
</dbReference>
<protein>
    <recommendedName>
        <fullName evidence="2">Fungal-type protein kinase domain-containing protein</fullName>
    </recommendedName>
</protein>
<dbReference type="PANTHER" id="PTHR38248:SF2">
    <property type="entry name" value="FUNK1 11"/>
    <property type="match status" value="1"/>
</dbReference>
<dbReference type="SUPFAM" id="SSF56112">
    <property type="entry name" value="Protein kinase-like (PK-like)"/>
    <property type="match status" value="1"/>
</dbReference>
<feature type="region of interest" description="Disordered" evidence="1">
    <location>
        <begin position="497"/>
        <end position="518"/>
    </location>
</feature>
<feature type="region of interest" description="Disordered" evidence="1">
    <location>
        <begin position="1"/>
        <end position="21"/>
    </location>
</feature>
<dbReference type="Proteomes" id="UP000298030">
    <property type="component" value="Unassembled WGS sequence"/>
</dbReference>
<accession>A0A4Y7SQT1</accession>
<dbReference type="EMBL" id="QPFP01000069">
    <property type="protein sequence ID" value="TEB24216.1"/>
    <property type="molecule type" value="Genomic_DNA"/>
</dbReference>
<dbReference type="Pfam" id="PF17667">
    <property type="entry name" value="Pkinase_fungal"/>
    <property type="match status" value="1"/>
</dbReference>
<dbReference type="OrthoDB" id="3271139at2759"/>
<comment type="caution">
    <text evidence="3">The sequence shown here is derived from an EMBL/GenBank/DDBJ whole genome shotgun (WGS) entry which is preliminary data.</text>
</comment>
<evidence type="ECO:0000313" key="4">
    <source>
        <dbReference type="Proteomes" id="UP000298030"/>
    </source>
</evidence>
<dbReference type="AlphaFoldDB" id="A0A4Y7SQT1"/>
<name>A0A4Y7SQT1_COPMI</name>
<evidence type="ECO:0000256" key="1">
    <source>
        <dbReference type="SAM" id="MobiDB-lite"/>
    </source>
</evidence>
<evidence type="ECO:0000259" key="2">
    <source>
        <dbReference type="Pfam" id="PF17667"/>
    </source>
</evidence>
<sequence>MADQLNAREPPPHLPEKPSQTHRLERVTIGELSVPQVRERVAKDMRHEVISCPLDDWFDAYGTFQLTEGELAACAAALEGGAWTGEGPQTWERAGPSLLRNGKFDKFAAPPSERRESENDVFEPLKEIAERLGSVDLGEASDSTETGLDGVCAVGRAADLPTSGNVSRAGDGMGRRLSSVRWMYDSKPNSAIPGEQSGSTNRVDGYFHCVHQRAKLSLGDVAVICEYKKNGEDAIQNRKQLVGAAAHLFNEDPIRFAIYGITIEDCDVSLWYFCRSHTAKSFPFNFLTDPMSLVKVIMPSPRDGRPFISYVYRLPMEDSNGEERVHYYRTRRSISDSHRLCITGRARRVWEVEQVKSFDDLHRVDDKVVVLREVWLDESAPTERQIQQSIFTSLNRFGDKLKDPTYSPPHFSCFDDDLKKEVRALFEEDNSLPPFGPRSNVRRKAYERYFLTIREDFVGQATRDVANNFEPSPLLLRETKSLKTSKFPTVYGVDPTRNTQSSAAVHPDRSPIPTPPYDYQVARRYRPKRPDRLIYEENCLDLDDNRIASLKDVFTGLRGCFTASLLLFCAGWVHRDISCGNVLIWTDSDGRKQGKLGDLEYAKPFPSEGGSPDPKTGTAYFMPVEIAKGRHMVPRSATATTTTRSKRPHYAEALTAAQGEVEESKLEEMRTRSENPPKRAVGPVLHDFTHEAECLWWLSLWSVTARLGIWETVRTVFTPFIDTTATQAREMFLMYDNSNFPDLAEELPESLQPVYGCLRVSRRYLQLRFLELAQLDEKARADPAKHSRAFMSIRNLVNVQIPSETPPLVNGSNPFWTILESQGRLKGIELESTTAKRPHPAS</sequence>
<organism evidence="3 4">
    <name type="scientific">Coprinellus micaceus</name>
    <name type="common">Glistening ink-cap mushroom</name>
    <name type="synonym">Coprinus micaceus</name>
    <dbReference type="NCBI Taxonomy" id="71717"/>
    <lineage>
        <taxon>Eukaryota</taxon>
        <taxon>Fungi</taxon>
        <taxon>Dikarya</taxon>
        <taxon>Basidiomycota</taxon>
        <taxon>Agaricomycotina</taxon>
        <taxon>Agaricomycetes</taxon>
        <taxon>Agaricomycetidae</taxon>
        <taxon>Agaricales</taxon>
        <taxon>Agaricineae</taxon>
        <taxon>Psathyrellaceae</taxon>
        <taxon>Coprinellus</taxon>
    </lineage>
</organism>
<keyword evidence="4" id="KW-1185">Reference proteome</keyword>
<gene>
    <name evidence="3" type="ORF">FA13DRAFT_1797441</name>
</gene>